<proteinExistence type="predicted"/>
<name>A0AAW1HV47_POPJA</name>
<gene>
    <name evidence="2" type="ORF">QE152_g38906</name>
    <name evidence="1" type="ORF">QE152_g38989</name>
</gene>
<evidence type="ECO:0000313" key="1">
    <source>
        <dbReference type="EMBL" id="KAK9680609.1"/>
    </source>
</evidence>
<dbReference type="Proteomes" id="UP001458880">
    <property type="component" value="Unassembled WGS sequence"/>
</dbReference>
<dbReference type="AlphaFoldDB" id="A0AAW1HV47"/>
<organism evidence="2 3">
    <name type="scientific">Popillia japonica</name>
    <name type="common">Japanese beetle</name>
    <dbReference type="NCBI Taxonomy" id="7064"/>
    <lineage>
        <taxon>Eukaryota</taxon>
        <taxon>Metazoa</taxon>
        <taxon>Ecdysozoa</taxon>
        <taxon>Arthropoda</taxon>
        <taxon>Hexapoda</taxon>
        <taxon>Insecta</taxon>
        <taxon>Pterygota</taxon>
        <taxon>Neoptera</taxon>
        <taxon>Endopterygota</taxon>
        <taxon>Coleoptera</taxon>
        <taxon>Polyphaga</taxon>
        <taxon>Scarabaeiformia</taxon>
        <taxon>Scarabaeidae</taxon>
        <taxon>Rutelinae</taxon>
        <taxon>Popillia</taxon>
    </lineage>
</organism>
<evidence type="ECO:0000313" key="2">
    <source>
        <dbReference type="EMBL" id="KAK9680625.1"/>
    </source>
</evidence>
<dbReference type="EMBL" id="JASPKY010000881">
    <property type="protein sequence ID" value="KAK9680609.1"/>
    <property type="molecule type" value="Genomic_DNA"/>
</dbReference>
<reference evidence="2 3" key="2">
    <citation type="journal article" date="2024" name="BMC Genomics">
        <title>De novo assembly and annotation of Popillia japonica's genome with initial clues to its potential as an invasive pest.</title>
        <authorList>
            <person name="Cucini C."/>
            <person name="Boschi S."/>
            <person name="Funari R."/>
            <person name="Cardaioli E."/>
            <person name="Iannotti N."/>
            <person name="Marturano G."/>
            <person name="Paoli F."/>
            <person name="Bruttini M."/>
            <person name="Carapelli A."/>
            <person name="Frati F."/>
            <person name="Nardi F."/>
        </authorList>
    </citation>
    <scope>NUCLEOTIDE SEQUENCE [LARGE SCALE GENOMIC DNA]</scope>
    <source>
        <strain evidence="2">DMR45628</strain>
    </source>
</reference>
<comment type="caution">
    <text evidence="2">The sequence shown here is derived from an EMBL/GenBank/DDBJ whole genome shotgun (WGS) entry which is preliminary data.</text>
</comment>
<protein>
    <submittedName>
        <fullName evidence="2">Uncharacterized protein</fullName>
    </submittedName>
</protein>
<evidence type="ECO:0000313" key="3">
    <source>
        <dbReference type="Proteomes" id="UP001458880"/>
    </source>
</evidence>
<dbReference type="EMBL" id="JASPKY010000881">
    <property type="protein sequence ID" value="KAK9680625.1"/>
    <property type="molecule type" value="Genomic_DNA"/>
</dbReference>
<sequence length="145" mass="17589">MNEKELYNQAIRRVDDLVEEVIETCCDVADENHYERDWVLDRFREKFNRAKSCGKEMEKRYDLRRTSTYKVSCNYCGSEYYSQFGEPEQKFYDRIRKHISGLEKDLLFQKVKCRAYLNRVYDGRHIQVFQKNETKSGQIEACYME</sequence>
<accession>A0AAW1HV47</accession>
<reference evidence="2" key="1">
    <citation type="submission" date="2023-05" db="EMBL/GenBank/DDBJ databases">
        <authorList>
            <person name="Nardi F."/>
            <person name="Carapelli A."/>
            <person name="Cucini C."/>
        </authorList>
    </citation>
    <scope>NUCLEOTIDE SEQUENCE</scope>
    <source>
        <strain evidence="2">DMR45628</strain>
        <tissue evidence="2">Testes</tissue>
    </source>
</reference>
<keyword evidence="3" id="KW-1185">Reference proteome</keyword>